<reference evidence="1 2" key="1">
    <citation type="submission" date="2017-10" db="EMBL/GenBank/DDBJ databases">
        <title>Draft genome sequence of cellulolytic Actinomyces sp CtC72 isolated from cattle rumen fluid.</title>
        <authorList>
            <person name="Joshi A.J."/>
            <person name="Vasudevan G."/>
            <person name="Lanjekar V.B."/>
            <person name="Hivarkar S."/>
            <person name="Engineer A."/>
            <person name="Pore S.D."/>
            <person name="Dhakephalkar P.K."/>
            <person name="Dagar S."/>
        </authorList>
    </citation>
    <scope>NUCLEOTIDE SEQUENCE [LARGE SCALE GENOMIC DNA]</scope>
    <source>
        <strain evidence="2">CtC72</strain>
    </source>
</reference>
<evidence type="ECO:0008006" key="3">
    <source>
        <dbReference type="Google" id="ProtNLM"/>
    </source>
</evidence>
<evidence type="ECO:0000313" key="1">
    <source>
        <dbReference type="EMBL" id="PHP53016.1"/>
    </source>
</evidence>
<name>A0ABX4MC52_9ACTO</name>
<accession>A0ABX4MC52</accession>
<sequence length="127" mass="13311">MGLTATGVCLEQERALVECRLEASEEDAFCGAEGASVGTAARRLAHVPVGWRPTHLLVRLRRWRCQGCERVRVAGCLSTRRQAGCVDSGGRGLGPAGCGGGLHVHLARSSSSGGVVGHRQRRGPGAR</sequence>
<keyword evidence="2" id="KW-1185">Reference proteome</keyword>
<dbReference type="EMBL" id="MTPX02000035">
    <property type="protein sequence ID" value="PHP53016.1"/>
    <property type="molecule type" value="Genomic_DNA"/>
</dbReference>
<organism evidence="1 2">
    <name type="scientific">Actinomyces ruminis</name>
    <dbReference type="NCBI Taxonomy" id="1937003"/>
    <lineage>
        <taxon>Bacteria</taxon>
        <taxon>Bacillati</taxon>
        <taxon>Actinomycetota</taxon>
        <taxon>Actinomycetes</taxon>
        <taxon>Actinomycetales</taxon>
        <taxon>Actinomycetaceae</taxon>
        <taxon>Actinomyces</taxon>
    </lineage>
</organism>
<comment type="caution">
    <text evidence="1">The sequence shown here is derived from an EMBL/GenBank/DDBJ whole genome shotgun (WGS) entry which is preliminary data.</text>
</comment>
<evidence type="ECO:0000313" key="2">
    <source>
        <dbReference type="Proteomes" id="UP000194577"/>
    </source>
</evidence>
<proteinExistence type="predicted"/>
<gene>
    <name evidence="1" type="ORF">BW737_005825</name>
</gene>
<dbReference type="Proteomes" id="UP000194577">
    <property type="component" value="Unassembled WGS sequence"/>
</dbReference>
<protein>
    <recommendedName>
        <fullName evidence="3">Zinc-finger of transposase IS204/IS1001/IS1096/IS1165</fullName>
    </recommendedName>
</protein>